<protein>
    <recommendedName>
        <fullName evidence="3">HTH merR-type domain-containing protein</fullName>
    </recommendedName>
</protein>
<sequence>MDLKYKHVEAALVDVVGVKPKAIGAFRGRLRHLRKLGLPQLQASGSGKHLIYTQRQALEMLVAIQLEKLGHKPEGAVKLSLSIVRQSPFGQYESKDCYILPDPPSEDSDRYRMMFGANDVCEFLAFSPEVFTLVNISALIRKLNVALDRSLKLA</sequence>
<evidence type="ECO:0000313" key="2">
    <source>
        <dbReference type="Proteomes" id="UP000184096"/>
    </source>
</evidence>
<dbReference type="EMBL" id="LT670849">
    <property type="protein sequence ID" value="SHN66114.1"/>
    <property type="molecule type" value="Genomic_DNA"/>
</dbReference>
<dbReference type="AlphaFoldDB" id="A0A1M7T5W3"/>
<dbReference type="Proteomes" id="UP000184096">
    <property type="component" value="Chromosome I"/>
</dbReference>
<accession>A0A1M7T5W3</accession>
<evidence type="ECO:0008006" key="3">
    <source>
        <dbReference type="Google" id="ProtNLM"/>
    </source>
</evidence>
<name>A0A1M7T5W3_9BRAD</name>
<organism evidence="1 2">
    <name type="scientific">Bradyrhizobium erythrophlei</name>
    <dbReference type="NCBI Taxonomy" id="1437360"/>
    <lineage>
        <taxon>Bacteria</taxon>
        <taxon>Pseudomonadati</taxon>
        <taxon>Pseudomonadota</taxon>
        <taxon>Alphaproteobacteria</taxon>
        <taxon>Hyphomicrobiales</taxon>
        <taxon>Nitrobacteraceae</taxon>
        <taxon>Bradyrhizobium</taxon>
    </lineage>
</organism>
<evidence type="ECO:0000313" key="1">
    <source>
        <dbReference type="EMBL" id="SHN66114.1"/>
    </source>
</evidence>
<gene>
    <name evidence="1" type="ORF">SAMN05444170_0854</name>
</gene>
<reference evidence="2" key="1">
    <citation type="submission" date="2016-11" db="EMBL/GenBank/DDBJ databases">
        <authorList>
            <person name="Varghese N."/>
            <person name="Submissions S."/>
        </authorList>
    </citation>
    <scope>NUCLEOTIDE SEQUENCE [LARGE SCALE GENOMIC DNA]</scope>
    <source>
        <strain evidence="2">GAS401</strain>
    </source>
</reference>
<keyword evidence="2" id="KW-1185">Reference proteome</keyword>
<proteinExistence type="predicted"/>